<accession>A0ABU1D828</accession>
<evidence type="ECO:0000313" key="1">
    <source>
        <dbReference type="EMBL" id="MDR4126598.1"/>
    </source>
</evidence>
<dbReference type="Proteomes" id="UP001232156">
    <property type="component" value="Unassembled WGS sequence"/>
</dbReference>
<dbReference type="EMBL" id="JAUZQE010000029">
    <property type="protein sequence ID" value="MDR4126598.1"/>
    <property type="molecule type" value="Genomic_DNA"/>
</dbReference>
<proteinExistence type="predicted"/>
<dbReference type="RefSeq" id="WP_165278865.1">
    <property type="nucleotide sequence ID" value="NZ_JAUZQE010000029.1"/>
</dbReference>
<evidence type="ECO:0000313" key="2">
    <source>
        <dbReference type="Proteomes" id="UP001232156"/>
    </source>
</evidence>
<sequence>MQIVLPGALPDPAIAPELASHLEKKAPRFTEWLSRAQAHVMPAAPGETFCTTYEYWLLHYHGFTPDAQQRPAAGLSAILAHEAGAPVAAGEPLWLGQLVHVAPARDGAALIPASELEITPEESQALYDAAAPWLPDSGFAAVPFDTAHWALTPPPGYTPECASPALVSITSVNDWWSQDAAGRPWRRLVNELQMLWFDHPVNQARQARGLRPVNSVWLYGGARPEQLGATPSGQADTPRILRGLQGPSLVQDWGSWLQEFERLDREAFTQLEMPARLTLTGSDRIVELTPARHGFFGRLFGTKFDWRRWWSGHN</sequence>
<comment type="caution">
    <text evidence="1">The sequence shown here is derived from an EMBL/GenBank/DDBJ whole genome shotgun (WGS) entry which is preliminary data.</text>
</comment>
<name>A0ABU1D828_9BURK</name>
<organism evidence="1 2">
    <name type="scientific">Yanghanlia caeni</name>
    <dbReference type="NCBI Taxonomy" id="3064283"/>
    <lineage>
        <taxon>Bacteria</taxon>
        <taxon>Pseudomonadati</taxon>
        <taxon>Pseudomonadota</taxon>
        <taxon>Betaproteobacteria</taxon>
        <taxon>Burkholderiales</taxon>
        <taxon>Alcaligenaceae</taxon>
        <taxon>Yanghanlia</taxon>
    </lineage>
</organism>
<reference evidence="1 2" key="1">
    <citation type="submission" date="2023-08" db="EMBL/GenBank/DDBJ databases">
        <title>Alcaligenaceae gen. nov., a novel taxon isolated from the sludge of Yixing Pesticide Factory.</title>
        <authorList>
            <person name="Ruan L."/>
        </authorList>
    </citation>
    <scope>NUCLEOTIDE SEQUENCE [LARGE SCALE GENOMIC DNA]</scope>
    <source>
        <strain evidence="1 2">LG-2</strain>
    </source>
</reference>
<keyword evidence="2" id="KW-1185">Reference proteome</keyword>
<protein>
    <recommendedName>
        <fullName evidence="3">Regulatory protein, RpfE type</fullName>
    </recommendedName>
</protein>
<evidence type="ECO:0008006" key="3">
    <source>
        <dbReference type="Google" id="ProtNLM"/>
    </source>
</evidence>
<gene>
    <name evidence="1" type="ORF">Q8947_11470</name>
</gene>